<keyword evidence="5 12" id="KW-0812">Transmembrane</keyword>
<evidence type="ECO:0000256" key="11">
    <source>
        <dbReference type="SAM" id="MobiDB-lite"/>
    </source>
</evidence>
<feature type="transmembrane region" description="Helical" evidence="12">
    <location>
        <begin position="288"/>
        <end position="321"/>
    </location>
</feature>
<dbReference type="RefSeq" id="WP_283760466.1">
    <property type="nucleotide sequence ID" value="NZ_JAQOSQ010000053.1"/>
</dbReference>
<feature type="transmembrane region" description="Helical" evidence="12">
    <location>
        <begin position="121"/>
        <end position="139"/>
    </location>
</feature>
<feature type="domain" description="Cation/H+ exchanger transmembrane" evidence="13">
    <location>
        <begin position="50"/>
        <end position="450"/>
    </location>
</feature>
<sequence>MVQSLTWVLPHLPPSLTPLLATATEAEASSPTLVLAGVLLSLVTIYLASKIGSELCARLDLPPVLGELLGGVVIGVSVLKLLVFPEGGATSEQSLIITILEKTAGLTPEAADGVFFAQSEVLSVLSELGVIFLLFQIGLESNLRTLIEAGVQSALVAITGVVVPFLTGTLGLIYLFQVPTIPAVFAGAALTATSIGITAKVLAEISRLKDKEGQIIIGAAVLDDILGIIILAIVASLAEKGEVEVSNIIVLVVSAAVFLIGSILIGRLVMPGFVGLIKKLQTNPDGTLLVGGLIIAFLFSYIGAIIQLEAILGAFTAGLILGETEKHRDLEELVAPIGYMLVPVFFVSVGAQTDLSVLNPAIPSNREGLIIATFLIVVAILGKVVTGFTLFGGEPLNRLAIGVGMIPRGEVGLVFAGVGSASGVLSESLDAAIIVMVILTTFLAPPMLRVAFQKGDGSTAEPVSDTEEEPTPEPAAIADSESTQ</sequence>
<keyword evidence="8" id="KW-0406">Ion transport</keyword>
<feature type="transmembrane region" description="Helical" evidence="12">
    <location>
        <begin position="411"/>
        <end position="444"/>
    </location>
</feature>
<dbReference type="InterPro" id="IPR006153">
    <property type="entry name" value="Cation/H_exchanger_TM"/>
</dbReference>
<feature type="region of interest" description="Disordered" evidence="11">
    <location>
        <begin position="455"/>
        <end position="484"/>
    </location>
</feature>
<name>A0ABT7C334_9CYAN</name>
<dbReference type="Gene3D" id="1.20.1530.20">
    <property type="match status" value="1"/>
</dbReference>
<dbReference type="InterPro" id="IPR038770">
    <property type="entry name" value="Na+/solute_symporter_sf"/>
</dbReference>
<keyword evidence="7" id="KW-0915">Sodium</keyword>
<evidence type="ECO:0000256" key="5">
    <source>
        <dbReference type="ARBA" id="ARBA00022692"/>
    </source>
</evidence>
<evidence type="ECO:0000256" key="12">
    <source>
        <dbReference type="SAM" id="Phobius"/>
    </source>
</evidence>
<feature type="transmembrane region" description="Helical" evidence="12">
    <location>
        <begin position="181"/>
        <end position="203"/>
    </location>
</feature>
<evidence type="ECO:0000256" key="6">
    <source>
        <dbReference type="ARBA" id="ARBA00022989"/>
    </source>
</evidence>
<evidence type="ECO:0000256" key="2">
    <source>
        <dbReference type="ARBA" id="ARBA00005551"/>
    </source>
</evidence>
<keyword evidence="10" id="KW-0739">Sodium transport</keyword>
<evidence type="ECO:0000256" key="4">
    <source>
        <dbReference type="ARBA" id="ARBA00022449"/>
    </source>
</evidence>
<evidence type="ECO:0000256" key="3">
    <source>
        <dbReference type="ARBA" id="ARBA00022448"/>
    </source>
</evidence>
<feature type="transmembrane region" description="Helical" evidence="12">
    <location>
        <begin position="151"/>
        <end position="175"/>
    </location>
</feature>
<keyword evidence="4" id="KW-0050">Antiport</keyword>
<evidence type="ECO:0000313" key="15">
    <source>
        <dbReference type="Proteomes" id="UP001232992"/>
    </source>
</evidence>
<accession>A0ABT7C334</accession>
<dbReference type="EMBL" id="JAQOSQ010000053">
    <property type="protein sequence ID" value="MDJ1185830.1"/>
    <property type="molecule type" value="Genomic_DNA"/>
</dbReference>
<feature type="transmembrane region" description="Helical" evidence="12">
    <location>
        <begin position="369"/>
        <end position="391"/>
    </location>
</feature>
<dbReference type="PANTHER" id="PTHR43562">
    <property type="entry name" value="NAPA-TYPE SODIUM/HYDROGEN ANTIPORTER"/>
    <property type="match status" value="1"/>
</dbReference>
<evidence type="ECO:0000256" key="7">
    <source>
        <dbReference type="ARBA" id="ARBA00023053"/>
    </source>
</evidence>
<comment type="caution">
    <text evidence="14">The sequence shown here is derived from an EMBL/GenBank/DDBJ whole genome shotgun (WGS) entry which is preliminary data.</text>
</comment>
<keyword evidence="15" id="KW-1185">Reference proteome</keyword>
<feature type="transmembrane region" description="Helical" evidence="12">
    <location>
        <begin position="333"/>
        <end position="357"/>
    </location>
</feature>
<evidence type="ECO:0000256" key="1">
    <source>
        <dbReference type="ARBA" id="ARBA00004141"/>
    </source>
</evidence>
<evidence type="ECO:0000256" key="10">
    <source>
        <dbReference type="ARBA" id="ARBA00023201"/>
    </source>
</evidence>
<feature type="transmembrane region" description="Helical" evidence="12">
    <location>
        <begin position="215"/>
        <end position="236"/>
    </location>
</feature>
<comment type="similarity">
    <text evidence="2">Belongs to the monovalent cation:proton antiporter 2 (CPA2) transporter (TC 2.A.37) family.</text>
</comment>
<proteinExistence type="inferred from homology"/>
<protein>
    <submittedName>
        <fullName evidence="14">Cation:proton antiporter</fullName>
    </submittedName>
</protein>
<keyword evidence="9 12" id="KW-0472">Membrane</keyword>
<dbReference type="Proteomes" id="UP001232992">
    <property type="component" value="Unassembled WGS sequence"/>
</dbReference>
<reference evidence="14 15" key="1">
    <citation type="submission" date="2023-01" db="EMBL/GenBank/DDBJ databases">
        <title>Novel diversity within Roseofilum (Cyanobacteria; Desertifilaceae) from marine benthic mats with descriptions of four novel species.</title>
        <authorList>
            <person name="Wang Y."/>
            <person name="Berthold D.E."/>
            <person name="Hu J."/>
            <person name="Lefler F.W."/>
            <person name="Laughinghouse H.D. IV."/>
        </authorList>
    </citation>
    <scope>NUCLEOTIDE SEQUENCE [LARGE SCALE GENOMIC DNA]</scope>
    <source>
        <strain evidence="14 15">BLCC-M143</strain>
    </source>
</reference>
<dbReference type="PANTHER" id="PTHR43562:SF3">
    <property type="entry name" value="SODIUM ION_PROTON EXCHANGER (EUROFUNG)"/>
    <property type="match status" value="1"/>
</dbReference>
<evidence type="ECO:0000259" key="13">
    <source>
        <dbReference type="Pfam" id="PF00999"/>
    </source>
</evidence>
<evidence type="ECO:0000313" key="14">
    <source>
        <dbReference type="EMBL" id="MDJ1185830.1"/>
    </source>
</evidence>
<gene>
    <name evidence="14" type="ORF">PMH09_21860</name>
</gene>
<feature type="transmembrane region" description="Helical" evidence="12">
    <location>
        <begin position="28"/>
        <end position="49"/>
    </location>
</feature>
<comment type="subcellular location">
    <subcellularLocation>
        <location evidence="1">Membrane</location>
        <topology evidence="1">Multi-pass membrane protein</topology>
    </subcellularLocation>
</comment>
<keyword evidence="6 12" id="KW-1133">Transmembrane helix</keyword>
<organism evidence="14 15">
    <name type="scientific">Roseofilum casamattae BLCC-M143</name>
    <dbReference type="NCBI Taxonomy" id="3022442"/>
    <lineage>
        <taxon>Bacteria</taxon>
        <taxon>Bacillati</taxon>
        <taxon>Cyanobacteriota</taxon>
        <taxon>Cyanophyceae</taxon>
        <taxon>Desertifilales</taxon>
        <taxon>Desertifilaceae</taxon>
        <taxon>Roseofilum</taxon>
        <taxon>Roseofilum casamattae</taxon>
    </lineage>
</organism>
<dbReference type="Pfam" id="PF00999">
    <property type="entry name" value="Na_H_Exchanger"/>
    <property type="match status" value="1"/>
</dbReference>
<keyword evidence="3" id="KW-0813">Transport</keyword>
<feature type="transmembrane region" description="Helical" evidence="12">
    <location>
        <begin position="248"/>
        <end position="276"/>
    </location>
</feature>
<evidence type="ECO:0000256" key="9">
    <source>
        <dbReference type="ARBA" id="ARBA00023136"/>
    </source>
</evidence>
<evidence type="ECO:0000256" key="8">
    <source>
        <dbReference type="ARBA" id="ARBA00023065"/>
    </source>
</evidence>